<organism evidence="1 2">
    <name type="scientific">Zobellella endophytica</name>
    <dbReference type="NCBI Taxonomy" id="2116700"/>
    <lineage>
        <taxon>Bacteria</taxon>
        <taxon>Pseudomonadati</taxon>
        <taxon>Pseudomonadota</taxon>
        <taxon>Gammaproteobacteria</taxon>
        <taxon>Aeromonadales</taxon>
        <taxon>Aeromonadaceae</taxon>
        <taxon>Zobellella</taxon>
    </lineage>
</organism>
<dbReference type="EMBL" id="PXYG01000011">
    <property type="protein sequence ID" value="PSJ41387.1"/>
    <property type="molecule type" value="Genomic_DNA"/>
</dbReference>
<evidence type="ECO:0000313" key="2">
    <source>
        <dbReference type="Proteomes" id="UP000240243"/>
    </source>
</evidence>
<reference evidence="1 2" key="1">
    <citation type="submission" date="2018-03" db="EMBL/GenBank/DDBJ databases">
        <title>The draft genome of Zobellella sp. 59N8.</title>
        <authorList>
            <person name="Liu L."/>
            <person name="Li L."/>
            <person name="Zhang X."/>
            <person name="Liang L."/>
            <person name="Wang T."/>
        </authorList>
    </citation>
    <scope>NUCLEOTIDE SEQUENCE [LARGE SCALE GENOMIC DNA]</scope>
    <source>
        <strain evidence="1 2">59N8</strain>
    </source>
</reference>
<evidence type="ECO:0000313" key="1">
    <source>
        <dbReference type="EMBL" id="PSJ41387.1"/>
    </source>
</evidence>
<dbReference type="Pfam" id="PF11944">
    <property type="entry name" value="DUF3461"/>
    <property type="match status" value="1"/>
</dbReference>
<comment type="caution">
    <text evidence="1">The sequence shown here is derived from an EMBL/GenBank/DDBJ whole genome shotgun (WGS) entry which is preliminary data.</text>
</comment>
<dbReference type="AlphaFoldDB" id="A0A2P7QTU4"/>
<dbReference type="Proteomes" id="UP000240243">
    <property type="component" value="Unassembled WGS sequence"/>
</dbReference>
<sequence length="137" mass="15361">MLTICKHHFAAGAAPPSGHQEETVMPVFATLTAMGIEDVDQISRFRVTERGDHDELKVCFERPAGSCLPASLKFRFPRSQNPEVRIALQQAVDELGQLLDRRNTDPRAAILHNLEQFERVMEAKMAELRGRLAQLPA</sequence>
<dbReference type="InterPro" id="IPR020911">
    <property type="entry name" value="UPF0325"/>
</dbReference>
<dbReference type="OrthoDB" id="5600768at2"/>
<protein>
    <recommendedName>
        <fullName evidence="3">DUF3461 domain-containing protein</fullName>
    </recommendedName>
</protein>
<name>A0A2P7QTU4_9GAMM</name>
<keyword evidence="2" id="KW-1185">Reference proteome</keyword>
<accession>A0A2P7QTU4</accession>
<gene>
    <name evidence="1" type="ORF">C7H85_18075</name>
</gene>
<proteinExistence type="predicted"/>
<evidence type="ECO:0008006" key="3">
    <source>
        <dbReference type="Google" id="ProtNLM"/>
    </source>
</evidence>